<keyword evidence="2" id="KW-1185">Reference proteome</keyword>
<reference evidence="1 2" key="1">
    <citation type="submission" date="2020-01" db="EMBL/GenBank/DDBJ databases">
        <title>The draft genome sequence of Corallococcus exiguus DSM 14696.</title>
        <authorList>
            <person name="Zhang X."/>
            <person name="Zhu H."/>
        </authorList>
    </citation>
    <scope>NUCLEOTIDE SEQUENCE [LARGE SCALE GENOMIC DNA]</scope>
    <source>
        <strain evidence="1 2">DSM 14696</strain>
    </source>
</reference>
<evidence type="ECO:0000313" key="1">
    <source>
        <dbReference type="EMBL" id="NBC43284.1"/>
    </source>
</evidence>
<dbReference type="AlphaFoldDB" id="A0A7X4YD71"/>
<evidence type="ECO:0008006" key="3">
    <source>
        <dbReference type="Google" id="ProtNLM"/>
    </source>
</evidence>
<accession>A0A7X4YD71</accession>
<evidence type="ECO:0000313" key="2">
    <source>
        <dbReference type="Proteomes" id="UP000537825"/>
    </source>
</evidence>
<dbReference type="Proteomes" id="UP000537825">
    <property type="component" value="Unassembled WGS sequence"/>
</dbReference>
<comment type="caution">
    <text evidence="1">The sequence shown here is derived from an EMBL/GenBank/DDBJ whole genome shotgun (WGS) entry which is preliminary data.</text>
</comment>
<organism evidence="1 2">
    <name type="scientific">Corallococcus exiguus</name>
    <dbReference type="NCBI Taxonomy" id="83462"/>
    <lineage>
        <taxon>Bacteria</taxon>
        <taxon>Pseudomonadati</taxon>
        <taxon>Myxococcota</taxon>
        <taxon>Myxococcia</taxon>
        <taxon>Myxococcales</taxon>
        <taxon>Cystobacterineae</taxon>
        <taxon>Myxococcaceae</taxon>
        <taxon>Corallococcus</taxon>
    </lineage>
</organism>
<dbReference type="EMBL" id="JAAAPK010000007">
    <property type="protein sequence ID" value="NBC43284.1"/>
    <property type="molecule type" value="Genomic_DNA"/>
</dbReference>
<proteinExistence type="predicted"/>
<name>A0A7X4YD71_9BACT</name>
<gene>
    <name evidence="1" type="ORF">GTZ93_26120</name>
</gene>
<protein>
    <recommendedName>
        <fullName evidence="3">Glucosyltransferase-I</fullName>
    </recommendedName>
</protein>
<dbReference type="RefSeq" id="WP_139917212.1">
    <property type="nucleotide sequence ID" value="NZ_CBCSLE010000017.1"/>
</dbReference>
<sequence length="679" mass="70890">MTLPFVLLCVATFAAGCGDDDDNCVPRTCESRGFNCGDTTDGCGHDLDCGTCATPATCGGGGEANVCGCPDIKTACSPGVECGTEPDGCGGTVSCGTCAAPEVCGGRGVEQTCGIPAANRECSDGWCWEYPLPHGYSFKGAHFSAANDGWAVGEDGFIQHWDGTRWTRVASGTLTSLSDVHALSATNVWTVGAGGTVLHSTTGSAFSAVSSGTTRDLNSVWASGPGDVWAVGANGTVRRDQGSGFQGVDVSTTKNLNGVWGSGPSDVWMVGQSGTLRRYDGNAVSGIDAGTTDIDFHQVTGTGPNDVWTVASDDPCIFCDDYGQVFRTTPAGIEQSLRSSDQLFYVYAASPSLVLSGGEDFGYVYNGTKWTDTDEDAVGPITGSGPDNVWSFGSGGQVQKWSGQAWTSQAPLRNLRVARAIHGTGPSDVWAVGDPGRVLHWNGGGWIEPQLDFSPVDDVTGVYAASSTDVWVTSSFHDRIYRFDGARFITQYTAESSLALYAIHGASATDIWAVGASGQAVHFDGTTWTRKPTEVQATLNAVWVQGPSLAIAVGDAGTLLRWDGTAWSTMTSGTNKALKAVWGSGPSDVWAAGAEGTLLRYNGALWLPVASGTSSQLNGLMGRSANEVWAVGDNGTLLRFDGGKWNAETTGTRRVLRGVWAPSSSELWLVGDTAVLHKP</sequence>